<sequence>MACPDVNITTRLREAIANWNTHLQGIKDPDDVFRQERARISDASKKRIEEFYLNTLRDNDNNNNNNNNDDDDDDDNVALLLRTLLSDGQQMKELEMEHEVTRTKKQELQDEVAKSVGRRIVADVIDILGLSAEQHLMPAVPPPPEEATSTTQDYVDSVSLPVPDDSDAPAATMGLTTRTRSYNRRKNGGARRKVAPSIAPSVSEGDSSLKRKRQPDKDDEQNTKQEKKTPRVSARQNPSSPGNANFDSVRSLPAPCTRSGDLLQHSNEKDVISSRKAIESQYKNIRLDVSRPSARVMLRRHPSRRGLWACLIFVPQVQADMSFDTMVNRFIMPAFVQLANRRRTGNIREGQAALENAQPPVNTRSSLSNTGEGEGEMEKEQFENTEGQ</sequence>
<feature type="compositionally biased region" description="Basic residues" evidence="1">
    <location>
        <begin position="181"/>
        <end position="194"/>
    </location>
</feature>
<feature type="region of interest" description="Disordered" evidence="1">
    <location>
        <begin position="156"/>
        <end position="264"/>
    </location>
</feature>
<accession>A0A8H6GXV4</accession>
<feature type="compositionally biased region" description="Low complexity" evidence="1">
    <location>
        <begin position="156"/>
        <end position="171"/>
    </location>
</feature>
<comment type="caution">
    <text evidence="2">The sequence shown here is derived from an EMBL/GenBank/DDBJ whole genome shotgun (WGS) entry which is preliminary data.</text>
</comment>
<dbReference type="AlphaFoldDB" id="A0A8H6GXV4"/>
<organism evidence="2 3">
    <name type="scientific">Fusarium oxysporum f. sp. conglutinans</name>
    <dbReference type="NCBI Taxonomy" id="100902"/>
    <lineage>
        <taxon>Eukaryota</taxon>
        <taxon>Fungi</taxon>
        <taxon>Dikarya</taxon>
        <taxon>Ascomycota</taxon>
        <taxon>Pezizomycotina</taxon>
        <taxon>Sordariomycetes</taxon>
        <taxon>Hypocreomycetidae</taxon>
        <taxon>Hypocreales</taxon>
        <taxon>Nectriaceae</taxon>
        <taxon>Fusarium</taxon>
        <taxon>Fusarium oxysporum species complex</taxon>
    </lineage>
</organism>
<gene>
    <name evidence="2" type="ORF">HZS61_011200</name>
</gene>
<protein>
    <submittedName>
        <fullName evidence="2">Uncharacterized protein</fullName>
    </submittedName>
</protein>
<feature type="compositionally biased region" description="Basic and acidic residues" evidence="1">
    <location>
        <begin position="220"/>
        <end position="229"/>
    </location>
</feature>
<evidence type="ECO:0000256" key="1">
    <source>
        <dbReference type="SAM" id="MobiDB-lite"/>
    </source>
</evidence>
<feature type="region of interest" description="Disordered" evidence="1">
    <location>
        <begin position="352"/>
        <end position="388"/>
    </location>
</feature>
<dbReference type="Proteomes" id="UP000593570">
    <property type="component" value="Unassembled WGS sequence"/>
</dbReference>
<evidence type="ECO:0000313" key="2">
    <source>
        <dbReference type="EMBL" id="KAF6525405.1"/>
    </source>
</evidence>
<evidence type="ECO:0000313" key="3">
    <source>
        <dbReference type="Proteomes" id="UP000593570"/>
    </source>
</evidence>
<proteinExistence type="predicted"/>
<name>A0A8H6GXV4_FUSOX</name>
<reference evidence="2 3" key="1">
    <citation type="journal article" date="2020" name="bioRxiv">
        <title>A chromosome-scale genome assembly for the Fusarium oxysporum strain Fo5176 to establish a model Arabidopsis-fungal pathosystem.</title>
        <authorList>
            <person name="Fokkens L."/>
            <person name="Guo L."/>
            <person name="Dora S."/>
            <person name="Wang B."/>
            <person name="Ye K."/>
            <person name="Sanchez-Rodriguez C."/>
            <person name="Croll D."/>
        </authorList>
    </citation>
    <scope>NUCLEOTIDE SEQUENCE [LARGE SCALE GENOMIC DNA]</scope>
    <source>
        <strain evidence="2 3">Fo5176</strain>
    </source>
</reference>
<feature type="compositionally biased region" description="Polar residues" evidence="1">
    <location>
        <begin position="359"/>
        <end position="370"/>
    </location>
</feature>
<dbReference type="EMBL" id="JACDXP010000004">
    <property type="protein sequence ID" value="KAF6525405.1"/>
    <property type="molecule type" value="Genomic_DNA"/>
</dbReference>
<feature type="compositionally biased region" description="Polar residues" evidence="1">
    <location>
        <begin position="234"/>
        <end position="248"/>
    </location>
</feature>